<feature type="non-terminal residue" evidence="2">
    <location>
        <position position="257"/>
    </location>
</feature>
<accession>X0WT77</accession>
<name>X0WT77_9ZZZZ</name>
<proteinExistence type="predicted"/>
<organism evidence="2">
    <name type="scientific">marine sediment metagenome</name>
    <dbReference type="NCBI Taxonomy" id="412755"/>
    <lineage>
        <taxon>unclassified sequences</taxon>
        <taxon>metagenomes</taxon>
        <taxon>ecological metagenomes</taxon>
    </lineage>
</organism>
<comment type="caution">
    <text evidence="2">The sequence shown here is derived from an EMBL/GenBank/DDBJ whole genome shotgun (WGS) entry which is preliminary data.</text>
</comment>
<feature type="non-terminal residue" evidence="2">
    <location>
        <position position="1"/>
    </location>
</feature>
<dbReference type="Pfam" id="PF13229">
    <property type="entry name" value="Beta_helix"/>
    <property type="match status" value="1"/>
</dbReference>
<dbReference type="AlphaFoldDB" id="X0WT77"/>
<dbReference type="InterPro" id="IPR011050">
    <property type="entry name" value="Pectin_lyase_fold/virulence"/>
</dbReference>
<dbReference type="InterPro" id="IPR039448">
    <property type="entry name" value="Beta_helix"/>
</dbReference>
<dbReference type="NCBIfam" id="TIGR03804">
    <property type="entry name" value="para_beta_helix"/>
    <property type="match status" value="1"/>
</dbReference>
<feature type="domain" description="Right handed beta helix" evidence="1">
    <location>
        <begin position="39"/>
        <end position="173"/>
    </location>
</feature>
<protein>
    <recommendedName>
        <fullName evidence="1">Right handed beta helix domain-containing protein</fullName>
    </recommendedName>
</protein>
<dbReference type="InterPro" id="IPR006626">
    <property type="entry name" value="PbH1"/>
</dbReference>
<dbReference type="Gene3D" id="2.160.20.10">
    <property type="entry name" value="Single-stranded right-handed beta-helix, Pectin lyase-like"/>
    <property type="match status" value="2"/>
</dbReference>
<gene>
    <name evidence="2" type="ORF">S01H1_56103</name>
</gene>
<reference evidence="2" key="1">
    <citation type="journal article" date="2014" name="Front. Microbiol.">
        <title>High frequency of phylogenetically diverse reductive dehalogenase-homologous genes in deep subseafloor sedimentary metagenomes.</title>
        <authorList>
            <person name="Kawai M."/>
            <person name="Futagami T."/>
            <person name="Toyoda A."/>
            <person name="Takaki Y."/>
            <person name="Nishi S."/>
            <person name="Hori S."/>
            <person name="Arai W."/>
            <person name="Tsubouchi T."/>
            <person name="Morono Y."/>
            <person name="Uchiyama I."/>
            <person name="Ito T."/>
            <person name="Fujiyama A."/>
            <person name="Inagaki F."/>
            <person name="Takami H."/>
        </authorList>
    </citation>
    <scope>NUCLEOTIDE SEQUENCE</scope>
    <source>
        <strain evidence="2">Expedition CK06-06</strain>
    </source>
</reference>
<dbReference type="SMART" id="SM00710">
    <property type="entry name" value="PbH1"/>
    <property type="match status" value="8"/>
</dbReference>
<evidence type="ECO:0000313" key="2">
    <source>
        <dbReference type="EMBL" id="GAG15906.1"/>
    </source>
</evidence>
<evidence type="ECO:0000259" key="1">
    <source>
        <dbReference type="Pfam" id="PF13229"/>
    </source>
</evidence>
<dbReference type="InterPro" id="IPR012334">
    <property type="entry name" value="Pectin_lyas_fold"/>
</dbReference>
<dbReference type="SUPFAM" id="SSF51126">
    <property type="entry name" value="Pectin lyase-like"/>
    <property type="match status" value="1"/>
</dbReference>
<dbReference type="InterPro" id="IPR022441">
    <property type="entry name" value="Para_beta_helix_rpt-2"/>
</dbReference>
<dbReference type="EMBL" id="BARS01036505">
    <property type="protein sequence ID" value="GAG15906.1"/>
    <property type="molecule type" value="Genomic_DNA"/>
</dbReference>
<sequence>GNTNYGLSLTQAEYTTVFGCTASNNTNNHGLVIYGTISHNLISHLIVDSNGQDGVYIEGDSYSRYDNITITDSGTWGFEVSNADNLTFQDCIVKGSIEHGMQIMLSSDLDIIDNEVSKNTYGIYLENCVGCNVGRNIVNENDGHGIGLQDSGGTPGIRVFENHVEGNGLVQGGFQAGVTFAAFTMGSGNVIEDNDLIGNNKGIVLLANAVTGNHIRGNTIKDSAVFGIENFFNPGPNNFYHNNFINNPTDVQSPNAA</sequence>